<evidence type="ECO:0000259" key="1">
    <source>
        <dbReference type="PROSITE" id="PS50878"/>
    </source>
</evidence>
<dbReference type="Proteomes" id="UP000663879">
    <property type="component" value="Unassembled WGS sequence"/>
</dbReference>
<dbReference type="EMBL" id="CAJNOC010003577">
    <property type="protein sequence ID" value="CAF0989180.1"/>
    <property type="molecule type" value="Genomic_DNA"/>
</dbReference>
<dbReference type="SUPFAM" id="SSF56219">
    <property type="entry name" value="DNase I-like"/>
    <property type="match status" value="1"/>
</dbReference>
<sequence>MQNQNKIQIEIEDFKKEVIKINSILSLIISPLKNKSLADINPNRPYFKPVNNLIDLDSFFKLSILKLIDDEHFSRDQRKSKIVIIGLLKTDNDQRTINRLFKSLKQPMPISFERLKSRRSRSNFPEPVICELVDVFHVEKILKESYKLKSFEEFQNVYVNPSLTINERILNSLGKKINNNKKYAKAKYSPNHLLSEKNFSQNLNKSTAGPGKQDQCTSAKLPNSSFNQNNAQSDSNKSNLVLSSTNLKLSEQNFSQNLNKSTAGPGKLPDKSIKRLSNQGLNCFKHNQRRHSLQTQTIKNFTNGLILSDPSNDIPNITLNDSSFESLLDSSLVIRTKSNLVYKSDILKLDGENRLNDSIINIYFELFDKNSPKKCLFLSTFAFAEPVNQEKINKCETKLDELIPNSFYNNNFYSKIRLDRSRHGGGLMVFIKNGIVCTKTLLLDETELIYFQIKIKSLKYNFVYCYRAPNIKEQFFLDKLDDFIHSLNLDEPLFIIGDLNMDLSTSGNSNINDFIKNNDLINFIQKPTRICTKFYKKTNSTKCSSTLIDLLLHNGDIVAETDVIHCPFSDHQFVVAKLEINKKLPIVLKEISCRNLSSENILKINLGIDEICFKAIRNFDDINEKWKFVKEEITKVIDEIAPVRKITLKNPNQFPWYDDDLIRLKHQKDLAYKQYRRTHSILDKEIYDNFNISFKKTNEEKLISYFKDKSMNDFKNSKKFWQYYSSKINVKSDKSNSNPITHAKYNGKSSEDRKDLCNIFNVFFTSISSSSEYSFNEASDFIEEKLVNNLKDENSEFKFSFTTADQIDELLTSIPSQSGPGISEIPTKIFKSSTKKLKTILAYLFNYSLLTNSVPNEWKTAVVTPLFKKKGSSEDLNNYRGISILPPVAKLFEKLLHKQILDYLNKNNIISDDQHGFRANYSCESALHEIISEINNIRSKRLIGLLLFIDFRKAFDTIDSQLLLIKLRKYGFSNSAINLIKSYFDNRVQFVKIDEFKSDPLEVKLGVPQGSVLGPLLFLVFINDIVSYLNEFTVKLFADDTTIIQTEANIEKLLLKFNYSVKKLVTWCKYNRIDVNWSKTKIMFISNKRSLSIPKQIFIENNNIEIVDCFKLLGVIIDNKMTFIKYVADLRKSINKRLYSIERLFYLSHKVRLQFLKSFILPYFDYCMSLSIYFPKRTLQKLANTYYNCIYKLLHINLTVRTVDDFNMLNIKLNKYNLECYQHRLIKRIARFIFKIYNNQHTPNGLKLSLVKNNENKTVKYNLRNNNNFYIPPKGKFNDHMEWTFTYFYSKFLNEFLIKDLDLEFNHFCKRIENNINLYFPRFCKIFIKFDLNFKLPYFN</sequence>
<dbReference type="PANTHER" id="PTHR33332">
    <property type="entry name" value="REVERSE TRANSCRIPTASE DOMAIN-CONTAINING PROTEIN"/>
    <property type="match status" value="1"/>
</dbReference>
<dbReference type="SUPFAM" id="SSF56672">
    <property type="entry name" value="DNA/RNA polymerases"/>
    <property type="match status" value="1"/>
</dbReference>
<dbReference type="InterPro" id="IPR000477">
    <property type="entry name" value="RT_dom"/>
</dbReference>
<comment type="caution">
    <text evidence="2">The sequence shown here is derived from an EMBL/GenBank/DDBJ whole genome shotgun (WGS) entry which is preliminary data.</text>
</comment>
<accession>A0A814G2J9</accession>
<proteinExistence type="predicted"/>
<dbReference type="GO" id="GO:0003824">
    <property type="term" value="F:catalytic activity"/>
    <property type="evidence" value="ECO:0007669"/>
    <property type="project" value="InterPro"/>
</dbReference>
<feature type="domain" description="Reverse transcriptase" evidence="1">
    <location>
        <begin position="847"/>
        <end position="1117"/>
    </location>
</feature>
<reference evidence="2" key="1">
    <citation type="submission" date="2021-02" db="EMBL/GenBank/DDBJ databases">
        <authorList>
            <person name="Nowell W R."/>
        </authorList>
    </citation>
    <scope>NUCLEOTIDE SEQUENCE</scope>
    <source>
        <strain evidence="2">Ploen Becks lab</strain>
    </source>
</reference>
<name>A0A814G2J9_9BILA</name>
<dbReference type="InterPro" id="IPR036691">
    <property type="entry name" value="Endo/exonu/phosph_ase_sf"/>
</dbReference>
<evidence type="ECO:0000313" key="3">
    <source>
        <dbReference type="Proteomes" id="UP000663879"/>
    </source>
</evidence>
<dbReference type="CDD" id="cd01650">
    <property type="entry name" value="RT_nLTR_like"/>
    <property type="match status" value="1"/>
</dbReference>
<organism evidence="2 3">
    <name type="scientific">Brachionus calyciflorus</name>
    <dbReference type="NCBI Taxonomy" id="104777"/>
    <lineage>
        <taxon>Eukaryota</taxon>
        <taxon>Metazoa</taxon>
        <taxon>Spiralia</taxon>
        <taxon>Gnathifera</taxon>
        <taxon>Rotifera</taxon>
        <taxon>Eurotatoria</taxon>
        <taxon>Monogononta</taxon>
        <taxon>Pseudotrocha</taxon>
        <taxon>Ploima</taxon>
        <taxon>Brachionidae</taxon>
        <taxon>Brachionus</taxon>
    </lineage>
</organism>
<dbReference type="PROSITE" id="PS50878">
    <property type="entry name" value="RT_POL"/>
    <property type="match status" value="1"/>
</dbReference>
<dbReference type="Gene3D" id="3.60.10.10">
    <property type="entry name" value="Endonuclease/exonuclease/phosphatase"/>
    <property type="match status" value="1"/>
</dbReference>
<dbReference type="OrthoDB" id="8057773at2759"/>
<protein>
    <recommendedName>
        <fullName evidence="1">Reverse transcriptase domain-containing protein</fullName>
    </recommendedName>
</protein>
<evidence type="ECO:0000313" key="2">
    <source>
        <dbReference type="EMBL" id="CAF0989180.1"/>
    </source>
</evidence>
<keyword evidence="3" id="KW-1185">Reference proteome</keyword>
<dbReference type="InterPro" id="IPR043502">
    <property type="entry name" value="DNA/RNA_pol_sf"/>
</dbReference>
<dbReference type="InterPro" id="IPR005135">
    <property type="entry name" value="Endo/exonuclease/phosphatase"/>
</dbReference>
<dbReference type="Pfam" id="PF00078">
    <property type="entry name" value="RVT_1"/>
    <property type="match status" value="1"/>
</dbReference>
<dbReference type="Pfam" id="PF03372">
    <property type="entry name" value="Exo_endo_phos"/>
    <property type="match status" value="1"/>
</dbReference>
<gene>
    <name evidence="2" type="ORF">OXX778_LOCUS15821</name>
</gene>